<accession>A0ACC2K5Y6</accession>
<keyword evidence="2" id="KW-1185">Reference proteome</keyword>
<protein>
    <submittedName>
        <fullName evidence="1">Uncharacterized protein</fullName>
    </submittedName>
</protein>
<evidence type="ECO:0000313" key="2">
    <source>
        <dbReference type="Proteomes" id="UP001234297"/>
    </source>
</evidence>
<organism evidence="1 2">
    <name type="scientific">Persea americana</name>
    <name type="common">Avocado</name>
    <dbReference type="NCBI Taxonomy" id="3435"/>
    <lineage>
        <taxon>Eukaryota</taxon>
        <taxon>Viridiplantae</taxon>
        <taxon>Streptophyta</taxon>
        <taxon>Embryophyta</taxon>
        <taxon>Tracheophyta</taxon>
        <taxon>Spermatophyta</taxon>
        <taxon>Magnoliopsida</taxon>
        <taxon>Magnoliidae</taxon>
        <taxon>Laurales</taxon>
        <taxon>Lauraceae</taxon>
        <taxon>Persea</taxon>
    </lineage>
</organism>
<sequence>MEECIQGLLQKFKEELFSTVDICTYVSASAYDTAWLAMIPRAEDPSRPMFPQCLEWILHNQKQVGFWGDELTIDFIPSTLACMVALKTWDVGLDNIHKGLDFIHGHMEKLLLEVQGNTPRWFAVVFPGMLEHAWSKHLELFPQGLPHVLKSTFIERQRILETKEVTIHAYRPPLIYYYEALPSTYKMENCMEVVRHLSADGSLFQSPSATASAFMDTKDKRCQDYLESMVQRCGFSVPPTYPIDEELIKLCVVNRLERLGLDEQFQDEIDKVLLDVYRKWTGRTTAPIGVYISPLQFYKDCVAYRLLAMHGYSVSPSSFPTLLDHENLVSHVKQCHDNYFLSNLLNVYRASELLLSGMGQQNINACTRILLEKEISRENISVATNLKQEIEYELNLPWLARMDHLEHIECIERGEASDMWTGKAWFRISCLNDKMLLTLAKENIAHRQSIYRSELKELQGWARDNGVSSIGFGRERTVYCYFGVACTAYHPCLRAVRMTSAKNGILLTIIDDFFDFKGSMDELTCFTDAVERWDGEGLHGVGKVLFNALNDLINDTATQAFPIQGRDVTEHLQDMWCEVIRSWLQEAEWSKKDYKPSIDEYLRVAGISTAVQTTVLPSLYFVGPIISEEMIHHPDYIKIAELVMISARLLNDLETYQKESKEGTPNLVLLFMQGHPERKIAHAKAYIAEIFDRTKKELLEHVLINDKNCVPKSCRKIHLIAVKIFQMFYNSTNRFDSPTAMIQDINKAIYEPLCMQVK</sequence>
<dbReference type="Proteomes" id="UP001234297">
    <property type="component" value="Chromosome 12"/>
</dbReference>
<reference evidence="1 2" key="1">
    <citation type="journal article" date="2022" name="Hortic Res">
        <title>A haplotype resolved chromosomal level avocado genome allows analysis of novel avocado genes.</title>
        <authorList>
            <person name="Nath O."/>
            <person name="Fletcher S.J."/>
            <person name="Hayward A."/>
            <person name="Shaw L.M."/>
            <person name="Masouleh A.K."/>
            <person name="Furtado A."/>
            <person name="Henry R.J."/>
            <person name="Mitter N."/>
        </authorList>
    </citation>
    <scope>NUCLEOTIDE SEQUENCE [LARGE SCALE GENOMIC DNA]</scope>
    <source>
        <strain evidence="2">cv. Hass</strain>
    </source>
</reference>
<gene>
    <name evidence="1" type="ORF">MRB53_035690</name>
</gene>
<proteinExistence type="predicted"/>
<name>A0ACC2K5Y6_PERAE</name>
<evidence type="ECO:0000313" key="1">
    <source>
        <dbReference type="EMBL" id="KAJ8616318.1"/>
    </source>
</evidence>
<dbReference type="EMBL" id="CM056820">
    <property type="protein sequence ID" value="KAJ8616318.1"/>
    <property type="molecule type" value="Genomic_DNA"/>
</dbReference>
<comment type="caution">
    <text evidence="1">The sequence shown here is derived from an EMBL/GenBank/DDBJ whole genome shotgun (WGS) entry which is preliminary data.</text>
</comment>